<feature type="region of interest" description="Disordered" evidence="1">
    <location>
        <begin position="268"/>
        <end position="288"/>
    </location>
</feature>
<evidence type="ECO:0000313" key="4">
    <source>
        <dbReference type="EMBL" id="KAF7315766.1"/>
    </source>
</evidence>
<feature type="transmembrane region" description="Helical" evidence="2">
    <location>
        <begin position="52"/>
        <end position="73"/>
    </location>
</feature>
<evidence type="ECO:0000259" key="3">
    <source>
        <dbReference type="Pfam" id="PF20152"/>
    </source>
</evidence>
<gene>
    <name evidence="4" type="ORF">MIND_00092500</name>
</gene>
<reference evidence="4" key="1">
    <citation type="submission" date="2020-05" db="EMBL/GenBank/DDBJ databases">
        <title>Mycena genomes resolve the evolution of fungal bioluminescence.</title>
        <authorList>
            <person name="Tsai I.J."/>
        </authorList>
    </citation>
    <scope>NUCLEOTIDE SEQUENCE</scope>
    <source>
        <strain evidence="4">171206Taipei</strain>
    </source>
</reference>
<dbReference type="InterPro" id="IPR045339">
    <property type="entry name" value="DUF6534"/>
</dbReference>
<dbReference type="RefSeq" id="XP_037225789.1">
    <property type="nucleotide sequence ID" value="XM_037357879.1"/>
</dbReference>
<proteinExistence type="predicted"/>
<evidence type="ECO:0000256" key="2">
    <source>
        <dbReference type="SAM" id="Phobius"/>
    </source>
</evidence>
<dbReference type="Pfam" id="PF20152">
    <property type="entry name" value="DUF6534"/>
    <property type="match status" value="1"/>
</dbReference>
<keyword evidence="2" id="KW-1133">Transmembrane helix</keyword>
<feature type="compositionally biased region" description="Polar residues" evidence="1">
    <location>
        <begin position="268"/>
        <end position="278"/>
    </location>
</feature>
<dbReference type="OrthoDB" id="3268841at2759"/>
<feature type="transmembrane region" description="Helical" evidence="2">
    <location>
        <begin position="125"/>
        <end position="147"/>
    </location>
</feature>
<protein>
    <recommendedName>
        <fullName evidence="3">DUF6534 domain-containing protein</fullName>
    </recommendedName>
</protein>
<feature type="region of interest" description="Disordered" evidence="1">
    <location>
        <begin position="324"/>
        <end position="347"/>
    </location>
</feature>
<name>A0A8H6WGE5_9AGAR</name>
<feature type="compositionally biased region" description="Low complexity" evidence="1">
    <location>
        <begin position="338"/>
        <end position="347"/>
    </location>
</feature>
<feature type="transmembrane region" description="Helical" evidence="2">
    <location>
        <begin position="93"/>
        <end position="113"/>
    </location>
</feature>
<dbReference type="AlphaFoldDB" id="A0A8H6WGE5"/>
<sequence>MSQPSPTSIVTYVLGAWDLAIGGDLLLQGVLFAQTAHYFALYHSDLLALRMFVLGLLFFTTLKSMQMIAILWTQNVTHFTDIRAAGMMFTANWLEEVNIGFGAFIAFYIQTFMCQRLWALCKNPYIVLALMATFTFAVIAALIAVGFTFNDRLMARSAWITVHFGVVVGGDILLCSAMVFFLLKHSKQVLPQTAGILNAILKLTIQSAMPGAICAMLTLVTSQVGEKANPAKPSTMISIITSNLLPKFYALSAMCTLNSRRTILLSRLSDQNTSSNEGQSGGRRTGGARAVELGDFGKVNHIQVRTQVQTTHHIDNEARVFTHSHDLKGQGMEEEGTESGSTKNSLP</sequence>
<accession>A0A8H6WGE5</accession>
<evidence type="ECO:0000313" key="5">
    <source>
        <dbReference type="Proteomes" id="UP000636479"/>
    </source>
</evidence>
<keyword evidence="2" id="KW-0472">Membrane</keyword>
<dbReference type="GeneID" id="59340395"/>
<dbReference type="PANTHER" id="PTHR40465">
    <property type="entry name" value="CHROMOSOME 1, WHOLE GENOME SHOTGUN SEQUENCE"/>
    <property type="match status" value="1"/>
</dbReference>
<comment type="caution">
    <text evidence="4">The sequence shown here is derived from an EMBL/GenBank/DDBJ whole genome shotgun (WGS) entry which is preliminary data.</text>
</comment>
<dbReference type="Proteomes" id="UP000636479">
    <property type="component" value="Unassembled WGS sequence"/>
</dbReference>
<keyword evidence="5" id="KW-1185">Reference proteome</keyword>
<feature type="transmembrane region" description="Helical" evidence="2">
    <location>
        <begin position="159"/>
        <end position="183"/>
    </location>
</feature>
<dbReference type="PANTHER" id="PTHR40465:SF1">
    <property type="entry name" value="DUF6534 DOMAIN-CONTAINING PROTEIN"/>
    <property type="match status" value="1"/>
</dbReference>
<dbReference type="EMBL" id="JACAZF010000001">
    <property type="protein sequence ID" value="KAF7315766.1"/>
    <property type="molecule type" value="Genomic_DNA"/>
</dbReference>
<evidence type="ECO:0000256" key="1">
    <source>
        <dbReference type="SAM" id="MobiDB-lite"/>
    </source>
</evidence>
<keyword evidence="2" id="KW-0812">Transmembrane</keyword>
<feature type="transmembrane region" description="Helical" evidence="2">
    <location>
        <begin position="20"/>
        <end position="40"/>
    </location>
</feature>
<feature type="domain" description="DUF6534" evidence="3">
    <location>
        <begin position="170"/>
        <end position="261"/>
    </location>
</feature>
<organism evidence="4 5">
    <name type="scientific">Mycena indigotica</name>
    <dbReference type="NCBI Taxonomy" id="2126181"/>
    <lineage>
        <taxon>Eukaryota</taxon>
        <taxon>Fungi</taxon>
        <taxon>Dikarya</taxon>
        <taxon>Basidiomycota</taxon>
        <taxon>Agaricomycotina</taxon>
        <taxon>Agaricomycetes</taxon>
        <taxon>Agaricomycetidae</taxon>
        <taxon>Agaricales</taxon>
        <taxon>Marasmiineae</taxon>
        <taxon>Mycenaceae</taxon>
        <taxon>Mycena</taxon>
    </lineage>
</organism>